<evidence type="ECO:0000313" key="1">
    <source>
        <dbReference type="EMBL" id="SFT62839.1"/>
    </source>
</evidence>
<proteinExistence type="predicted"/>
<reference evidence="2" key="1">
    <citation type="submission" date="2016-10" db="EMBL/GenBank/DDBJ databases">
        <authorList>
            <person name="Varghese N."/>
            <person name="Submissions S."/>
        </authorList>
    </citation>
    <scope>NUCLEOTIDE SEQUENCE [LARGE SCALE GENOMIC DNA]</scope>
    <source>
        <strain evidence="2">Ah-143</strain>
    </source>
</reference>
<dbReference type="RefSeq" id="WP_208809146.1">
    <property type="nucleotide sequence ID" value="NZ_CP045300.1"/>
</dbReference>
<organism evidence="1 2">
    <name type="scientific">Kosakonia arachidis</name>
    <dbReference type="NCBI Taxonomy" id="551989"/>
    <lineage>
        <taxon>Bacteria</taxon>
        <taxon>Pseudomonadati</taxon>
        <taxon>Pseudomonadota</taxon>
        <taxon>Gammaproteobacteria</taxon>
        <taxon>Enterobacterales</taxon>
        <taxon>Enterobacteriaceae</taxon>
        <taxon>Kosakonia</taxon>
    </lineage>
</organism>
<dbReference type="NCBIfam" id="NF033695">
    <property type="entry name" value="trnsprt_adja_30"/>
    <property type="match status" value="1"/>
</dbReference>
<dbReference type="Proteomes" id="UP000199187">
    <property type="component" value="Unassembled WGS sequence"/>
</dbReference>
<sequence>MNPFIWMILALIILDAVRELVGASSIFGLF</sequence>
<protein>
    <submittedName>
        <fullName evidence="1">Uncharacterized protein</fullName>
    </submittedName>
</protein>
<accession>A0A1I6ZJH5</accession>
<evidence type="ECO:0000313" key="2">
    <source>
        <dbReference type="Proteomes" id="UP000199187"/>
    </source>
</evidence>
<dbReference type="EMBL" id="FPAU01000001">
    <property type="protein sequence ID" value="SFT62839.1"/>
    <property type="molecule type" value="Genomic_DNA"/>
</dbReference>
<dbReference type="AlphaFoldDB" id="A0A1I6ZJH5"/>
<name>A0A1I6ZJH5_9ENTR</name>
<keyword evidence="2" id="KW-1185">Reference proteome</keyword>
<gene>
    <name evidence="1" type="ORF">SAMN05192562_1011205</name>
</gene>